<evidence type="ECO:0000256" key="8">
    <source>
        <dbReference type="ARBA" id="ARBA00034808"/>
    </source>
</evidence>
<evidence type="ECO:0000256" key="1">
    <source>
        <dbReference type="ARBA" id="ARBA00009922"/>
    </source>
</evidence>
<proteinExistence type="inferred from homology"/>
<reference evidence="15" key="1">
    <citation type="submission" date="2019-03" db="EMBL/GenBank/DDBJ databases">
        <title>Aquabacterium pictum sp.nov., the first bacteriochlorophyll a-containing freshwater bacterium in the genus Aquabacterium of the class Betaproteobacteria.</title>
        <authorList>
            <person name="Hirose S."/>
            <person name="Tank M."/>
            <person name="Hara E."/>
            <person name="Tamaki H."/>
            <person name="Takaichi S."/>
            <person name="Haruta S."/>
            <person name="Hanada S."/>
        </authorList>
    </citation>
    <scope>NUCLEOTIDE SEQUENCE [LARGE SCALE GENOMIC DNA]</scope>
    <source>
        <strain evidence="15">W35</strain>
    </source>
</reference>
<dbReference type="Pfam" id="PF13361">
    <property type="entry name" value="UvrD_C"/>
    <property type="match status" value="2"/>
</dbReference>
<evidence type="ECO:0000256" key="2">
    <source>
        <dbReference type="ARBA" id="ARBA00022741"/>
    </source>
</evidence>
<evidence type="ECO:0000256" key="4">
    <source>
        <dbReference type="ARBA" id="ARBA00022806"/>
    </source>
</evidence>
<dbReference type="InterPro" id="IPR014016">
    <property type="entry name" value="UvrD-like_ATP-bd"/>
</dbReference>
<dbReference type="GO" id="GO:0005524">
    <property type="term" value="F:ATP binding"/>
    <property type="evidence" value="ECO:0007669"/>
    <property type="project" value="UniProtKB-UniRule"/>
</dbReference>
<evidence type="ECO:0000313" key="15">
    <source>
        <dbReference type="Proteomes" id="UP000301751"/>
    </source>
</evidence>
<dbReference type="GO" id="GO:0016887">
    <property type="term" value="F:ATP hydrolysis activity"/>
    <property type="evidence" value="ECO:0007669"/>
    <property type="project" value="RHEA"/>
</dbReference>
<comment type="caution">
    <text evidence="14">The sequence shown here is derived from an EMBL/GenBank/DDBJ whole genome shotgun (WGS) entry which is preliminary data.</text>
</comment>
<evidence type="ECO:0000256" key="5">
    <source>
        <dbReference type="ARBA" id="ARBA00022840"/>
    </source>
</evidence>
<dbReference type="AlphaFoldDB" id="A0A480AQH9"/>
<dbReference type="PROSITE" id="PS51217">
    <property type="entry name" value="UVRD_HELICASE_CTER"/>
    <property type="match status" value="1"/>
</dbReference>
<dbReference type="OrthoDB" id="5905204at2"/>
<feature type="domain" description="UvrD-like helicase ATP-binding" evidence="12">
    <location>
        <begin position="24"/>
        <end position="317"/>
    </location>
</feature>
<gene>
    <name evidence="14" type="ORF">AQPW35_29600</name>
</gene>
<keyword evidence="5 10" id="KW-0067">ATP-binding</keyword>
<dbReference type="InterPro" id="IPR027417">
    <property type="entry name" value="P-loop_NTPase"/>
</dbReference>
<dbReference type="GO" id="GO:0000725">
    <property type="term" value="P:recombinational repair"/>
    <property type="evidence" value="ECO:0007669"/>
    <property type="project" value="TreeGrafter"/>
</dbReference>
<dbReference type="PROSITE" id="PS51198">
    <property type="entry name" value="UVRD_HELICASE_ATP_BIND"/>
    <property type="match status" value="1"/>
</dbReference>
<protein>
    <recommendedName>
        <fullName evidence="8">DNA 3'-5' helicase</fullName>
        <ecNumber evidence="8">5.6.2.4</ecNumber>
    </recommendedName>
</protein>
<dbReference type="Proteomes" id="UP000301751">
    <property type="component" value="Unassembled WGS sequence"/>
</dbReference>
<dbReference type="CDD" id="cd17932">
    <property type="entry name" value="DEXQc_UvrD"/>
    <property type="match status" value="1"/>
</dbReference>
<keyword evidence="3 10" id="KW-0378">Hydrolase</keyword>
<dbReference type="EMBL" id="BJCL01000007">
    <property type="protein sequence ID" value="GCL63879.1"/>
    <property type="molecule type" value="Genomic_DNA"/>
</dbReference>
<comment type="catalytic activity">
    <reaction evidence="9">
        <text>ATP + H2O = ADP + phosphate + H(+)</text>
        <dbReference type="Rhea" id="RHEA:13065"/>
        <dbReference type="ChEBI" id="CHEBI:15377"/>
        <dbReference type="ChEBI" id="CHEBI:15378"/>
        <dbReference type="ChEBI" id="CHEBI:30616"/>
        <dbReference type="ChEBI" id="CHEBI:43474"/>
        <dbReference type="ChEBI" id="CHEBI:456216"/>
        <dbReference type="EC" id="5.6.2.4"/>
    </reaction>
</comment>
<evidence type="ECO:0000256" key="10">
    <source>
        <dbReference type="PROSITE-ProRule" id="PRU00560"/>
    </source>
</evidence>
<organism evidence="14 15">
    <name type="scientific">Pseudaquabacterium pictum</name>
    <dbReference type="NCBI Taxonomy" id="2315236"/>
    <lineage>
        <taxon>Bacteria</taxon>
        <taxon>Pseudomonadati</taxon>
        <taxon>Pseudomonadota</taxon>
        <taxon>Betaproteobacteria</taxon>
        <taxon>Burkholderiales</taxon>
        <taxon>Sphaerotilaceae</taxon>
        <taxon>Pseudaquabacterium</taxon>
    </lineage>
</organism>
<evidence type="ECO:0000259" key="13">
    <source>
        <dbReference type="PROSITE" id="PS51217"/>
    </source>
</evidence>
<dbReference type="SUPFAM" id="SSF52540">
    <property type="entry name" value="P-loop containing nucleoside triphosphate hydrolases"/>
    <property type="match status" value="1"/>
</dbReference>
<dbReference type="Pfam" id="PF00580">
    <property type="entry name" value="UvrD-helicase"/>
    <property type="match status" value="1"/>
</dbReference>
<comment type="similarity">
    <text evidence="1">Belongs to the helicase family. UvrD subfamily.</text>
</comment>
<keyword evidence="2 10" id="KW-0547">Nucleotide-binding</keyword>
<dbReference type="Gene3D" id="1.10.486.10">
    <property type="entry name" value="PCRA, domain 4"/>
    <property type="match status" value="1"/>
</dbReference>
<comment type="catalytic activity">
    <reaction evidence="7">
        <text>Couples ATP hydrolysis with the unwinding of duplex DNA by translocating in the 3'-5' direction.</text>
        <dbReference type="EC" id="5.6.2.4"/>
    </reaction>
</comment>
<keyword evidence="6" id="KW-0413">Isomerase</keyword>
<dbReference type="EC" id="5.6.2.4" evidence="8"/>
<dbReference type="PANTHER" id="PTHR11070:SF3">
    <property type="entry name" value="DNA 3'-5' HELICASE"/>
    <property type="match status" value="1"/>
</dbReference>
<dbReference type="PANTHER" id="PTHR11070">
    <property type="entry name" value="UVRD / RECB / PCRA DNA HELICASE FAMILY MEMBER"/>
    <property type="match status" value="1"/>
</dbReference>
<feature type="binding site" evidence="10">
    <location>
        <begin position="45"/>
        <end position="52"/>
    </location>
    <ligand>
        <name>ATP</name>
        <dbReference type="ChEBI" id="CHEBI:30616"/>
    </ligand>
</feature>
<feature type="domain" description="UvrD-like helicase C-terminal" evidence="13">
    <location>
        <begin position="318"/>
        <end position="582"/>
    </location>
</feature>
<evidence type="ECO:0000256" key="3">
    <source>
        <dbReference type="ARBA" id="ARBA00022801"/>
    </source>
</evidence>
<feature type="region of interest" description="Disordered" evidence="11">
    <location>
        <begin position="1"/>
        <end position="21"/>
    </location>
</feature>
<evidence type="ECO:0000256" key="11">
    <source>
        <dbReference type="SAM" id="MobiDB-lite"/>
    </source>
</evidence>
<dbReference type="GO" id="GO:0043138">
    <property type="term" value="F:3'-5' DNA helicase activity"/>
    <property type="evidence" value="ECO:0007669"/>
    <property type="project" value="UniProtKB-EC"/>
</dbReference>
<evidence type="ECO:0000313" key="14">
    <source>
        <dbReference type="EMBL" id="GCL63879.1"/>
    </source>
</evidence>
<dbReference type="InterPro" id="IPR000212">
    <property type="entry name" value="DNA_helicase_UvrD/REP"/>
</dbReference>
<evidence type="ECO:0000256" key="6">
    <source>
        <dbReference type="ARBA" id="ARBA00023235"/>
    </source>
</evidence>
<evidence type="ECO:0000259" key="12">
    <source>
        <dbReference type="PROSITE" id="PS51198"/>
    </source>
</evidence>
<dbReference type="InterPro" id="IPR014017">
    <property type="entry name" value="DNA_helicase_UvrD-like_C"/>
</dbReference>
<evidence type="ECO:0000256" key="9">
    <source>
        <dbReference type="ARBA" id="ARBA00048988"/>
    </source>
</evidence>
<sequence>MAALADSCTTAAAPADSPPPPWLADLNPQQLAAVQQGDAPLLVLAGAGTGKTATLAARVAALVLAGVDPHRLLLLTFSRRAAQSMAQRAGRRLHQALGLRATQAPPVLPWAGTFHAIGARLLREYATQIGLPDHFSIIDRGDAQDLMALQRQALGLAAAHSRFPMAATCLAICSRTLNSQQPLAQVLADHFAWCSAWEAELKVLFRAFAAAKAAQQLLDYDDLLLAWLQVLADDGLAAHIGARFDAVLVDEYQDTNRLQAAILQRLKPDGRGLTVVGDDAQSIYRFRAAEVGNILGFAQQFGPQARTVLLERNYRSSQPILDASNAVIAQAADRHAKTLWTHRTTGPRPQLVTVADELAQARWVADAVLARREEGVVLKQQAVLFRTGSHSAALELELARRQIPFVKYGGLKFLEAAHIKDLLSLLRWGQNPRCMLAAWRAAQLVPGLGPRGARRLVDALTAADDPRAALAAFLPPPAARADWPALARLVQQLQAADSPWPAELDAVRAWYTPHLERLHGDSAALRQLDLDQLQRLAALQPSRERFLTELTLDPPEATSDEAGVPHQDEDYLILSTIHAAKGQEWDAVTVLNVIDGCMPADMATGSAAAVAEERRLLYVAMTRARHHLALMVPLRFHVTQQHRLGDRHLYGGLSRFIPPAVAAWFDRVTDGPAAPDAAPAVLPPRPTGAAPLLQLGQAWD</sequence>
<keyword evidence="4 10" id="KW-0347">Helicase</keyword>
<dbReference type="Gene3D" id="1.10.10.160">
    <property type="match status" value="1"/>
</dbReference>
<keyword evidence="15" id="KW-1185">Reference proteome</keyword>
<dbReference type="Gene3D" id="3.40.50.300">
    <property type="entry name" value="P-loop containing nucleotide triphosphate hydrolases"/>
    <property type="match status" value="2"/>
</dbReference>
<dbReference type="GO" id="GO:0003677">
    <property type="term" value="F:DNA binding"/>
    <property type="evidence" value="ECO:0007669"/>
    <property type="project" value="InterPro"/>
</dbReference>
<feature type="compositionally biased region" description="Low complexity" evidence="11">
    <location>
        <begin position="1"/>
        <end position="15"/>
    </location>
</feature>
<name>A0A480AQH9_9BURK</name>
<dbReference type="InterPro" id="IPR013986">
    <property type="entry name" value="DExx_box_DNA_helicase_dom_sf"/>
</dbReference>
<dbReference type="GO" id="GO:0005829">
    <property type="term" value="C:cytosol"/>
    <property type="evidence" value="ECO:0007669"/>
    <property type="project" value="TreeGrafter"/>
</dbReference>
<evidence type="ECO:0000256" key="7">
    <source>
        <dbReference type="ARBA" id="ARBA00034617"/>
    </source>
</evidence>
<accession>A0A480AQH9</accession>